<feature type="region of interest" description="Disordered" evidence="1">
    <location>
        <begin position="161"/>
        <end position="206"/>
    </location>
</feature>
<dbReference type="EMBL" id="BGZK01002325">
    <property type="protein sequence ID" value="GBP92964.1"/>
    <property type="molecule type" value="Genomic_DNA"/>
</dbReference>
<protein>
    <submittedName>
        <fullName evidence="2">Uncharacterized protein</fullName>
    </submittedName>
</protein>
<evidence type="ECO:0000256" key="1">
    <source>
        <dbReference type="SAM" id="MobiDB-lite"/>
    </source>
</evidence>
<dbReference type="Proteomes" id="UP000299102">
    <property type="component" value="Unassembled WGS sequence"/>
</dbReference>
<evidence type="ECO:0000313" key="2">
    <source>
        <dbReference type="EMBL" id="GBP92964.1"/>
    </source>
</evidence>
<name>A0A4C2A107_EUMVA</name>
<keyword evidence="3" id="KW-1185">Reference proteome</keyword>
<proteinExistence type="predicted"/>
<comment type="caution">
    <text evidence="2">The sequence shown here is derived from an EMBL/GenBank/DDBJ whole genome shotgun (WGS) entry which is preliminary data.</text>
</comment>
<dbReference type="AlphaFoldDB" id="A0A4C2A107"/>
<feature type="compositionally biased region" description="Pro residues" evidence="1">
    <location>
        <begin position="182"/>
        <end position="191"/>
    </location>
</feature>
<reference evidence="2 3" key="1">
    <citation type="journal article" date="2019" name="Commun. Biol.">
        <title>The bagworm genome reveals a unique fibroin gene that provides high tensile strength.</title>
        <authorList>
            <person name="Kono N."/>
            <person name="Nakamura H."/>
            <person name="Ohtoshi R."/>
            <person name="Tomita M."/>
            <person name="Numata K."/>
            <person name="Arakawa K."/>
        </authorList>
    </citation>
    <scope>NUCLEOTIDE SEQUENCE [LARGE SCALE GENOMIC DNA]</scope>
</reference>
<accession>A0A4C2A107</accession>
<gene>
    <name evidence="2" type="ORF">EVAR_61684_1</name>
</gene>
<organism evidence="2 3">
    <name type="scientific">Eumeta variegata</name>
    <name type="common">Bagworm moth</name>
    <name type="synonym">Eumeta japonica</name>
    <dbReference type="NCBI Taxonomy" id="151549"/>
    <lineage>
        <taxon>Eukaryota</taxon>
        <taxon>Metazoa</taxon>
        <taxon>Ecdysozoa</taxon>
        <taxon>Arthropoda</taxon>
        <taxon>Hexapoda</taxon>
        <taxon>Insecta</taxon>
        <taxon>Pterygota</taxon>
        <taxon>Neoptera</taxon>
        <taxon>Endopterygota</taxon>
        <taxon>Lepidoptera</taxon>
        <taxon>Glossata</taxon>
        <taxon>Ditrysia</taxon>
        <taxon>Tineoidea</taxon>
        <taxon>Psychidae</taxon>
        <taxon>Oiketicinae</taxon>
        <taxon>Eumeta</taxon>
    </lineage>
</organism>
<evidence type="ECO:0000313" key="3">
    <source>
        <dbReference type="Proteomes" id="UP000299102"/>
    </source>
</evidence>
<sequence>MLRLEGHYSFGLLLTGEIVNSDLYCQQLMRLKQEVEKIWPELINRKVSGSRMPSETNHQKNSLSCDPTSLLEAPCVFSILHFRVNSVCLINSHLCYNKSRRRTLGENHSEPPLPEDCENIFGTASSIGRGVSRTPLRLRPSAVVEKRYKWRVHLDENSRNKQAAYANPSVSELMHSRARAAPGPPRRPPPARADAAPYSIAAWRRK</sequence>